<evidence type="ECO:0000313" key="1">
    <source>
        <dbReference type="EMBL" id="PYH98476.1"/>
    </source>
</evidence>
<name>A0A319DLP6_9EURO</name>
<dbReference type="AlphaFoldDB" id="A0A319DLP6"/>
<organism evidence="1 2">
    <name type="scientific">Aspergillus ellipticus CBS 707.79</name>
    <dbReference type="NCBI Taxonomy" id="1448320"/>
    <lineage>
        <taxon>Eukaryota</taxon>
        <taxon>Fungi</taxon>
        <taxon>Dikarya</taxon>
        <taxon>Ascomycota</taxon>
        <taxon>Pezizomycotina</taxon>
        <taxon>Eurotiomycetes</taxon>
        <taxon>Eurotiomycetidae</taxon>
        <taxon>Eurotiales</taxon>
        <taxon>Aspergillaceae</taxon>
        <taxon>Aspergillus</taxon>
        <taxon>Aspergillus subgen. Circumdati</taxon>
    </lineage>
</organism>
<sequence>MNMNRAFVFLVRVLPFAIERRFGAIGKAHAAGSGPKRLSGKTVACHIQKALSSRSSTVLHLASGRSEELAFARGMSSWAPHDMKVVHVPRGLGIVEIVWNRPLTAKNRFRRRMYHAHWLHIQADTATAVSESATQQLELTSSNLPRDGDNWEPSSSQWRSIPIGYHMQDLVREARNRI</sequence>
<proteinExistence type="predicted"/>
<evidence type="ECO:0000313" key="2">
    <source>
        <dbReference type="Proteomes" id="UP000247810"/>
    </source>
</evidence>
<accession>A0A319DLP6</accession>
<protein>
    <submittedName>
        <fullName evidence="1">Uncharacterized protein</fullName>
    </submittedName>
</protein>
<dbReference type="Proteomes" id="UP000247810">
    <property type="component" value="Unassembled WGS sequence"/>
</dbReference>
<gene>
    <name evidence="1" type="ORF">BO71DRAFT_426123</name>
</gene>
<dbReference type="EMBL" id="KZ825811">
    <property type="protein sequence ID" value="PYH98476.1"/>
    <property type="molecule type" value="Genomic_DNA"/>
</dbReference>
<dbReference type="VEuPathDB" id="FungiDB:BO71DRAFT_426123"/>
<keyword evidence="2" id="KW-1185">Reference proteome</keyword>
<reference evidence="1 2" key="1">
    <citation type="submission" date="2018-02" db="EMBL/GenBank/DDBJ databases">
        <title>The genomes of Aspergillus section Nigri reveals drivers in fungal speciation.</title>
        <authorList>
            <consortium name="DOE Joint Genome Institute"/>
            <person name="Vesth T.C."/>
            <person name="Nybo J."/>
            <person name="Theobald S."/>
            <person name="Brandl J."/>
            <person name="Frisvad J.C."/>
            <person name="Nielsen K.F."/>
            <person name="Lyhne E.K."/>
            <person name="Kogle M.E."/>
            <person name="Kuo A."/>
            <person name="Riley R."/>
            <person name="Clum A."/>
            <person name="Nolan M."/>
            <person name="Lipzen A."/>
            <person name="Salamov A."/>
            <person name="Henrissat B."/>
            <person name="Wiebenga A."/>
            <person name="De vries R.P."/>
            <person name="Grigoriev I.V."/>
            <person name="Mortensen U.H."/>
            <person name="Andersen M.R."/>
            <person name="Baker S.E."/>
        </authorList>
    </citation>
    <scope>NUCLEOTIDE SEQUENCE [LARGE SCALE GENOMIC DNA]</scope>
    <source>
        <strain evidence="1 2">CBS 707.79</strain>
    </source>
</reference>